<organism evidence="2 3">
    <name type="scientific">Acinetobacter venetianus (strain ATCC 31012 / DSM 23050 / BCRC 14357 / CCUG 45561 / CIP 110063 / KCTC 2702 / LMG 19082 / RAG-1)</name>
    <dbReference type="NCBI Taxonomy" id="1191460"/>
    <lineage>
        <taxon>Bacteria</taxon>
        <taxon>Pseudomonadati</taxon>
        <taxon>Pseudomonadota</taxon>
        <taxon>Gammaproteobacteria</taxon>
        <taxon>Moraxellales</taxon>
        <taxon>Moraxellaceae</taxon>
        <taxon>Acinetobacter</taxon>
    </lineage>
</organism>
<comment type="caution">
    <text evidence="2">The sequence shown here is derived from an EMBL/GenBank/DDBJ whole genome shotgun (WGS) entry which is preliminary data.</text>
</comment>
<keyword evidence="3" id="KW-1185">Reference proteome</keyword>
<evidence type="ECO:0000313" key="2">
    <source>
        <dbReference type="EMBL" id="ENV37183.1"/>
    </source>
</evidence>
<proteinExistence type="predicted"/>
<sequence>MYLPRIPSKSAFFLLLLNSTLVQANSLQIMDDAQLSNVTGQSLLTLSYISPNDSNNLEAKRLNGNQNIGFYKLGMEADIDLNANIRRLQLGCGGVNGIGCDIDIDYLSLSGVAETSTERASSSAKITNPFIEFAIRNPNTSSTREVVGLRLSAEKVLGLLTLGTQNSAQANGINSFSGYMKVQSGIGTTAEEQSKVKGYANTAAQYMDLSKYQIDGNLVALGLANAGFRTNGGGFNIPEMNNLPFETQQIVVVGNRQKAVSLSASVDIPTIYLGSGSNYPSGGRTTSNSNGTTTGVYTAGNPVNAYITSCENTTILPTCIIAPNGREFSNISMTGTVGGATATVNLQESLGFIHRLEINSAASLSLQAINILWPGSAADNITQPGWWLAFQDPVNIGRVEPTNRLSIEPLLGQFAARASTYLQQNPATTNDLLGVLTGTGLDVNLGNVDLSTAPPLQMNLVDLQLNGQNFAPNCYGNLNFC</sequence>
<name>N8ZZH5_ACIVR</name>
<evidence type="ECO:0000256" key="1">
    <source>
        <dbReference type="SAM" id="SignalP"/>
    </source>
</evidence>
<dbReference type="EMBL" id="APPO01000013">
    <property type="protein sequence ID" value="ENV37183.1"/>
    <property type="molecule type" value="Genomic_DNA"/>
</dbReference>
<dbReference type="PATRIC" id="fig|1191460.12.peg.1980"/>
<protein>
    <submittedName>
        <fullName evidence="2">Uncharacterized protein</fullName>
    </submittedName>
</protein>
<dbReference type="GeneID" id="58194857"/>
<feature type="signal peptide" evidence="1">
    <location>
        <begin position="1"/>
        <end position="24"/>
    </location>
</feature>
<accession>N8ZZH5</accession>
<gene>
    <name evidence="2" type="ORF">F959_01991</name>
</gene>
<dbReference type="OrthoDB" id="6073551at2"/>
<evidence type="ECO:0000313" key="3">
    <source>
        <dbReference type="Proteomes" id="UP000018445"/>
    </source>
</evidence>
<keyword evidence="1" id="KW-0732">Signal</keyword>
<reference evidence="2 3" key="1">
    <citation type="submission" date="2013-02" db="EMBL/GenBank/DDBJ databases">
        <title>The Genome Sequence of Acinetobacter venetianus CIP 110063.</title>
        <authorList>
            <consortium name="The Broad Institute Genome Sequencing Platform"/>
            <consortium name="The Broad Institute Genome Sequencing Center for Infectious Disease"/>
            <person name="Cerqueira G."/>
            <person name="Feldgarden M."/>
            <person name="Courvalin P."/>
            <person name="Perichon B."/>
            <person name="Grillot-Courvalin C."/>
            <person name="Clermont D."/>
            <person name="Rocha E."/>
            <person name="Yoon E.-J."/>
            <person name="Nemec A."/>
            <person name="Walker B."/>
            <person name="Young S.K."/>
            <person name="Zeng Q."/>
            <person name="Gargeya S."/>
            <person name="Fitzgerald M."/>
            <person name="Haas B."/>
            <person name="Abouelleil A."/>
            <person name="Alvarado L."/>
            <person name="Arachchi H.M."/>
            <person name="Berlin A.M."/>
            <person name="Chapman S.B."/>
            <person name="Dewar J."/>
            <person name="Goldberg J."/>
            <person name="Griggs A."/>
            <person name="Gujja S."/>
            <person name="Hansen M."/>
            <person name="Howarth C."/>
            <person name="Imamovic A."/>
            <person name="Larimer J."/>
            <person name="McCowan C."/>
            <person name="Murphy C."/>
            <person name="Neiman D."/>
            <person name="Pearson M."/>
            <person name="Priest M."/>
            <person name="Roberts A."/>
            <person name="Saif S."/>
            <person name="Shea T."/>
            <person name="Sisk P."/>
            <person name="Sykes S."/>
            <person name="Wortman J."/>
            <person name="Nusbaum C."/>
            <person name="Birren B."/>
        </authorList>
    </citation>
    <scope>NUCLEOTIDE SEQUENCE [LARGE SCALE GENOMIC DNA]</scope>
    <source>
        <strain evidence="3">ATCC 31012 / DSM 23050 / BCRC 14357 / CCUG 45561 / CIP 110063 / KCTC 2702 / LMG 19082 / RAG-1</strain>
    </source>
</reference>
<dbReference type="HOGENOM" id="CLU_036687_1_0_6"/>
<dbReference type="Proteomes" id="UP000018445">
    <property type="component" value="Unassembled WGS sequence"/>
</dbReference>
<feature type="chain" id="PRO_5004138311" evidence="1">
    <location>
        <begin position="25"/>
        <end position="481"/>
    </location>
</feature>
<dbReference type="eggNOG" id="ENOG5033QXG">
    <property type="taxonomic scope" value="Bacteria"/>
</dbReference>
<dbReference type="RefSeq" id="WP_004879688.1">
    <property type="nucleotide sequence ID" value="NZ_AKIQ01000037.1"/>
</dbReference>
<dbReference type="AlphaFoldDB" id="N8ZZH5"/>